<evidence type="ECO:0000256" key="3">
    <source>
        <dbReference type="ARBA" id="ARBA00022729"/>
    </source>
</evidence>
<dbReference type="Gene3D" id="2.160.20.10">
    <property type="entry name" value="Single-stranded right-handed beta-helix, Pectin lyase-like"/>
    <property type="match status" value="2"/>
</dbReference>
<organism evidence="5 6">
    <name type="scientific">Aspergillus fumigatiaffinis</name>
    <dbReference type="NCBI Taxonomy" id="340414"/>
    <lineage>
        <taxon>Eukaryota</taxon>
        <taxon>Fungi</taxon>
        <taxon>Dikarya</taxon>
        <taxon>Ascomycota</taxon>
        <taxon>Pezizomycotina</taxon>
        <taxon>Eurotiomycetes</taxon>
        <taxon>Eurotiomycetidae</taxon>
        <taxon>Eurotiales</taxon>
        <taxon>Aspergillaceae</taxon>
        <taxon>Aspergillus</taxon>
        <taxon>Aspergillus subgen. Fumigati</taxon>
    </lineage>
</organism>
<gene>
    <name evidence="5" type="ORF">CNMCM6805_009542</name>
</gene>
<dbReference type="GO" id="GO:0000272">
    <property type="term" value="P:polysaccharide catabolic process"/>
    <property type="evidence" value="ECO:0007669"/>
    <property type="project" value="UniProtKB-KW"/>
</dbReference>
<dbReference type="InterPro" id="IPR012334">
    <property type="entry name" value="Pectin_lyas_fold"/>
</dbReference>
<evidence type="ECO:0000256" key="4">
    <source>
        <dbReference type="SAM" id="SignalP"/>
    </source>
</evidence>
<keyword evidence="2" id="KW-0964">Secreted</keyword>
<dbReference type="GO" id="GO:0005576">
    <property type="term" value="C:extracellular region"/>
    <property type="evidence" value="ECO:0007669"/>
    <property type="project" value="UniProtKB-SubCell"/>
</dbReference>
<evidence type="ECO:0000313" key="5">
    <source>
        <dbReference type="EMBL" id="KAF4233057.1"/>
    </source>
</evidence>
<dbReference type="OrthoDB" id="1637350at2759"/>
<name>A0A8H4M7C0_9EURO</name>
<comment type="caution">
    <text evidence="5">The sequence shown here is derived from an EMBL/GenBank/DDBJ whole genome shotgun (WGS) entry which is preliminary data.</text>
</comment>
<feature type="chain" id="PRO_5044155392" evidence="4">
    <location>
        <begin position="21"/>
        <end position="348"/>
    </location>
</feature>
<feature type="signal peptide" evidence="4">
    <location>
        <begin position="1"/>
        <end position="20"/>
    </location>
</feature>
<proteinExistence type="predicted"/>
<dbReference type="Proteomes" id="UP000653565">
    <property type="component" value="Unassembled WGS sequence"/>
</dbReference>
<dbReference type="EMBL" id="JAAAPX010000083">
    <property type="protein sequence ID" value="KAF4233057.1"/>
    <property type="molecule type" value="Genomic_DNA"/>
</dbReference>
<sequence>MTLLRSVYAVTALLSMTARAQDVTGTAPRVILIDKEFNSIGSEDTCTDCECCIPESNTCGSAGQNAIKTDGSDWCGSYPTTKCTYDNAGFQGINVASNNGVSNVIIQNVHITELNPQYIWGGDAISLDGTNNVWIDHVKVSLVGRQMFACGYEQSGHNNTGHACDVGKGTNALLEGNVFDGVNTPLEGSSAGATFAVESSDQSTCNSAMGRTCVANSLVNSGKLSVADESVLSSWPEGEGDITVMGASEVTSYVVAHAGVGKLGVSLTSPSLNVTPSPSSSAIPSSPVLVKRDGIRDATPSGFDQPREPTWFWKTVVWPTAVPTGAPSRVPAQHDYGVLPSFFPWIGV</sequence>
<comment type="subcellular location">
    <subcellularLocation>
        <location evidence="1">Secreted</location>
    </subcellularLocation>
</comment>
<dbReference type="AlphaFoldDB" id="A0A8H4M7C0"/>
<evidence type="ECO:0000256" key="2">
    <source>
        <dbReference type="ARBA" id="ARBA00022525"/>
    </source>
</evidence>
<dbReference type="InterPro" id="IPR011050">
    <property type="entry name" value="Pectin_lyase_fold/virulence"/>
</dbReference>
<reference evidence="5" key="1">
    <citation type="journal article" date="2020" name="bioRxiv">
        <title>Genomic and phenotypic heterogeneity of clinical isolates of the human pathogens Aspergillus fumigatus, Aspergillus lentulus and Aspergillus fumigatiaffinis.</title>
        <authorList>
            <person name="dos Santos R.A.C."/>
            <person name="Steenwyk J.L."/>
            <person name="Rivero-Menendez O."/>
            <person name="Mead M.E."/>
            <person name="Silva L.P."/>
            <person name="Bastos R.W."/>
            <person name="Alastruey-Izquierdo A."/>
            <person name="Goldman G.H."/>
            <person name="Rokas A."/>
        </authorList>
    </citation>
    <scope>NUCLEOTIDE SEQUENCE</scope>
    <source>
        <strain evidence="5">CNM-CM6805</strain>
    </source>
</reference>
<protein>
    <submittedName>
        <fullName evidence="5">Uncharacterized protein</fullName>
    </submittedName>
</protein>
<evidence type="ECO:0000256" key="1">
    <source>
        <dbReference type="ARBA" id="ARBA00004613"/>
    </source>
</evidence>
<dbReference type="SUPFAM" id="SSF51126">
    <property type="entry name" value="Pectin lyase-like"/>
    <property type="match status" value="1"/>
</dbReference>
<reference evidence="5" key="2">
    <citation type="submission" date="2020-04" db="EMBL/GenBank/DDBJ databases">
        <authorList>
            <person name="Santos R.A.C."/>
            <person name="Steenwyk J.L."/>
            <person name="Rivero-Menendez O."/>
            <person name="Mead M.E."/>
            <person name="Silva L.P."/>
            <person name="Bastos R.W."/>
            <person name="Alastruey-Izquierdo A."/>
            <person name="Goldman G.H."/>
            <person name="Rokas A."/>
        </authorList>
    </citation>
    <scope>NUCLEOTIDE SEQUENCE</scope>
    <source>
        <strain evidence="5">CNM-CM6805</strain>
    </source>
</reference>
<dbReference type="GO" id="GO:0016829">
    <property type="term" value="F:lyase activity"/>
    <property type="evidence" value="ECO:0007669"/>
    <property type="project" value="UniProtKB-KW"/>
</dbReference>
<accession>A0A8H4M7C0</accession>
<keyword evidence="6" id="KW-1185">Reference proteome</keyword>
<keyword evidence="3 4" id="KW-0732">Signal</keyword>
<evidence type="ECO:0000313" key="6">
    <source>
        <dbReference type="Proteomes" id="UP000653565"/>
    </source>
</evidence>